<name>A0ABU6HH22_9RHOB</name>
<evidence type="ECO:0000313" key="2">
    <source>
        <dbReference type="Proteomes" id="UP001348149"/>
    </source>
</evidence>
<sequence>MQAKIEQFRRLMGDLTGDYSGLGQGDPRFAGMAATGYPPLAGDEDETDGETLQSIATRFRAHKEEVGDLL</sequence>
<dbReference type="Proteomes" id="UP001348149">
    <property type="component" value="Unassembled WGS sequence"/>
</dbReference>
<dbReference type="RefSeq" id="WP_326296946.1">
    <property type="nucleotide sequence ID" value="NZ_JAYLLH010000008.1"/>
</dbReference>
<comment type="caution">
    <text evidence="1">The sequence shown here is derived from an EMBL/GenBank/DDBJ whole genome shotgun (WGS) entry which is preliminary data.</text>
</comment>
<organism evidence="1 2">
    <name type="scientific">Mesobacterium hydrothermale</name>
    <dbReference type="NCBI Taxonomy" id="3111907"/>
    <lineage>
        <taxon>Bacteria</taxon>
        <taxon>Pseudomonadati</taxon>
        <taxon>Pseudomonadota</taxon>
        <taxon>Alphaproteobacteria</taxon>
        <taxon>Rhodobacterales</taxon>
        <taxon>Roseobacteraceae</taxon>
        <taxon>Mesobacterium</taxon>
    </lineage>
</organism>
<reference evidence="1 2" key="1">
    <citation type="submission" date="2024-01" db="EMBL/GenBank/DDBJ databases">
        <title>Mesobacterium rodlantinim sp. nov., isolated from shallow sea hydrothermal systems off Kueishantao Island.</title>
        <authorList>
            <person name="Su Z."/>
            <person name="Tang K."/>
        </authorList>
    </citation>
    <scope>NUCLEOTIDE SEQUENCE [LARGE SCALE GENOMIC DNA]</scope>
    <source>
        <strain evidence="1 2">TK19101</strain>
    </source>
</reference>
<evidence type="ECO:0000313" key="1">
    <source>
        <dbReference type="EMBL" id="MEC3861231.1"/>
    </source>
</evidence>
<accession>A0ABU6HH22</accession>
<dbReference type="EMBL" id="JAYLLH010000008">
    <property type="protein sequence ID" value="MEC3861231.1"/>
    <property type="molecule type" value="Genomic_DNA"/>
</dbReference>
<gene>
    <name evidence="1" type="ORF">VK792_08045</name>
</gene>
<keyword evidence="2" id="KW-1185">Reference proteome</keyword>
<proteinExistence type="predicted"/>
<protein>
    <submittedName>
        <fullName evidence="1">Uncharacterized protein</fullName>
    </submittedName>
</protein>